<comment type="subcellular location">
    <subcellularLocation>
        <location evidence="1">Membrane</location>
        <topology evidence="1">Multi-pass membrane protein</topology>
    </subcellularLocation>
</comment>
<keyword evidence="2" id="KW-0813">Transport</keyword>
<evidence type="ECO:0000256" key="1">
    <source>
        <dbReference type="ARBA" id="ARBA00004141"/>
    </source>
</evidence>
<evidence type="ECO:0000313" key="7">
    <source>
        <dbReference type="EMBL" id="SVB42595.1"/>
    </source>
</evidence>
<evidence type="ECO:0000256" key="2">
    <source>
        <dbReference type="ARBA" id="ARBA00022448"/>
    </source>
</evidence>
<proteinExistence type="predicted"/>
<dbReference type="NCBIfam" id="NF037982">
    <property type="entry name" value="Nramp_1"/>
    <property type="match status" value="1"/>
</dbReference>
<feature type="transmembrane region" description="Helical" evidence="6">
    <location>
        <begin position="282"/>
        <end position="307"/>
    </location>
</feature>
<name>A0A382DWG2_9ZZZZ</name>
<feature type="transmembrane region" description="Helical" evidence="6">
    <location>
        <begin position="95"/>
        <end position="112"/>
    </location>
</feature>
<dbReference type="InterPro" id="IPR001046">
    <property type="entry name" value="NRAMP_fam"/>
</dbReference>
<dbReference type="Pfam" id="PF01566">
    <property type="entry name" value="Nramp"/>
    <property type="match status" value="1"/>
</dbReference>
<evidence type="ECO:0000256" key="5">
    <source>
        <dbReference type="ARBA" id="ARBA00023136"/>
    </source>
</evidence>
<reference evidence="7" key="1">
    <citation type="submission" date="2018-05" db="EMBL/GenBank/DDBJ databases">
        <authorList>
            <person name="Lanie J.A."/>
            <person name="Ng W.-L."/>
            <person name="Kazmierczak K.M."/>
            <person name="Andrzejewski T.M."/>
            <person name="Davidsen T.M."/>
            <person name="Wayne K.J."/>
            <person name="Tettelin H."/>
            <person name="Glass J.I."/>
            <person name="Rusch D."/>
            <person name="Podicherti R."/>
            <person name="Tsui H.-C.T."/>
            <person name="Winkler M.E."/>
        </authorList>
    </citation>
    <scope>NUCLEOTIDE SEQUENCE</scope>
</reference>
<keyword evidence="4 6" id="KW-1133">Transmembrane helix</keyword>
<dbReference type="PANTHER" id="PTHR11706:SF33">
    <property type="entry name" value="NATURAL RESISTANCE-ASSOCIATED MACROPHAGE PROTEIN 2"/>
    <property type="match status" value="1"/>
</dbReference>
<feature type="transmembrane region" description="Helical" evidence="6">
    <location>
        <begin position="405"/>
        <end position="428"/>
    </location>
</feature>
<feature type="transmembrane region" description="Helical" evidence="6">
    <location>
        <begin position="189"/>
        <end position="207"/>
    </location>
</feature>
<dbReference type="AlphaFoldDB" id="A0A382DWG2"/>
<feature type="transmembrane region" description="Helical" evidence="6">
    <location>
        <begin position="380"/>
        <end position="399"/>
    </location>
</feature>
<keyword evidence="3 6" id="KW-0812">Transmembrane</keyword>
<feature type="transmembrane region" description="Helical" evidence="6">
    <location>
        <begin position="48"/>
        <end position="75"/>
    </location>
</feature>
<dbReference type="GO" id="GO:0034755">
    <property type="term" value="P:iron ion transmembrane transport"/>
    <property type="evidence" value="ECO:0007669"/>
    <property type="project" value="TreeGrafter"/>
</dbReference>
<feature type="transmembrane region" description="Helical" evidence="6">
    <location>
        <begin position="166"/>
        <end position="183"/>
    </location>
</feature>
<gene>
    <name evidence="7" type="ORF">METZ01_LOCUS195449</name>
</gene>
<feature type="transmembrane region" description="Helical" evidence="6">
    <location>
        <begin position="141"/>
        <end position="159"/>
    </location>
</feature>
<keyword evidence="5 6" id="KW-0472">Membrane</keyword>
<evidence type="ECO:0000256" key="3">
    <source>
        <dbReference type="ARBA" id="ARBA00022692"/>
    </source>
</evidence>
<dbReference type="GO" id="GO:0005886">
    <property type="term" value="C:plasma membrane"/>
    <property type="evidence" value="ECO:0007669"/>
    <property type="project" value="TreeGrafter"/>
</dbReference>
<organism evidence="7">
    <name type="scientific">marine metagenome</name>
    <dbReference type="NCBI Taxonomy" id="408172"/>
    <lineage>
        <taxon>unclassified sequences</taxon>
        <taxon>metagenomes</taxon>
        <taxon>ecological metagenomes</taxon>
    </lineage>
</organism>
<dbReference type="GO" id="GO:0015086">
    <property type="term" value="F:cadmium ion transmembrane transporter activity"/>
    <property type="evidence" value="ECO:0007669"/>
    <property type="project" value="TreeGrafter"/>
</dbReference>
<dbReference type="GO" id="GO:0005384">
    <property type="term" value="F:manganese ion transmembrane transporter activity"/>
    <property type="evidence" value="ECO:0007669"/>
    <property type="project" value="TreeGrafter"/>
</dbReference>
<feature type="transmembrane region" description="Helical" evidence="6">
    <location>
        <begin position="20"/>
        <end position="41"/>
    </location>
</feature>
<accession>A0A382DWG2</accession>
<feature type="transmembrane region" description="Helical" evidence="6">
    <location>
        <begin position="336"/>
        <end position="359"/>
    </location>
</feature>
<sequence>MERYPEPPPEMDRGGVVTLLKFFGPGAIIASVTIGSGETVFASRGGALFGYALLWCFVGGGIMKFVQVYSAARFITLTGEHPIERWRFLPGPEGWMVWLLAVMTIFCFPLWLSGLPKMLGGLMIWICGLQDVPIWGDERLWGTLFVMAAILLTMVQSYGALERTQTIIVGCLLSFILLATFASQPDWLAALYGTFVPTLPAYAPWVAERFPAIVARSPWIELGTYLGAIGGGTQDYFGYIGMLREKGWGLLGRTTEAGREGVTIATDEVNVARGRRWLRAPLADTGGSFLCVVLFTLAFTILGAALLHPQQIVPSGLQLLSVQAEFLTRMHSNLLYLYQFGVFTAFFGTIIGAYELYVRTTHECLRPVSTYVRAMPLSKLRPWVVGYCGVAGIAIMWLGGNPVNIVTPAALFGGVLTCGMWCLLMVWADHRFLPPPLRMGWFLRTLNIVSGLFLTGWGIRGVVDFVAGLL</sequence>
<feature type="transmembrane region" description="Helical" evidence="6">
    <location>
        <begin position="440"/>
        <end position="459"/>
    </location>
</feature>
<evidence type="ECO:0000256" key="4">
    <source>
        <dbReference type="ARBA" id="ARBA00022989"/>
    </source>
</evidence>
<evidence type="ECO:0000256" key="6">
    <source>
        <dbReference type="SAM" id="Phobius"/>
    </source>
</evidence>
<dbReference type="PANTHER" id="PTHR11706">
    <property type="entry name" value="SOLUTE CARRIER PROTEIN FAMILY 11 MEMBER"/>
    <property type="match status" value="1"/>
</dbReference>
<dbReference type="EMBL" id="UINC01041391">
    <property type="protein sequence ID" value="SVB42595.1"/>
    <property type="molecule type" value="Genomic_DNA"/>
</dbReference>
<protein>
    <submittedName>
        <fullName evidence="7">Uncharacterized protein</fullName>
    </submittedName>
</protein>